<evidence type="ECO:0000256" key="1">
    <source>
        <dbReference type="SAM" id="MobiDB-lite"/>
    </source>
</evidence>
<keyword evidence="4" id="KW-1185">Reference proteome</keyword>
<dbReference type="Proteomes" id="UP000622890">
    <property type="component" value="Unassembled WGS sequence"/>
</dbReference>
<dbReference type="Gene3D" id="1.10.530.10">
    <property type="match status" value="1"/>
</dbReference>
<feature type="compositionally biased region" description="Polar residues" evidence="1">
    <location>
        <begin position="290"/>
        <end position="300"/>
    </location>
</feature>
<protein>
    <submittedName>
        <fullName evidence="3">Lytic transglycosylase domain-containing protein</fullName>
    </submittedName>
</protein>
<dbReference type="InterPro" id="IPR023346">
    <property type="entry name" value="Lysozyme-like_dom_sf"/>
</dbReference>
<dbReference type="EMBL" id="JAEPBG010000001">
    <property type="protein sequence ID" value="MBK4733585.1"/>
    <property type="molecule type" value="Genomic_DNA"/>
</dbReference>
<comment type="caution">
    <text evidence="3">The sequence shown here is derived from an EMBL/GenBank/DDBJ whole genome shotgun (WGS) entry which is preliminary data.</text>
</comment>
<dbReference type="Pfam" id="PF01464">
    <property type="entry name" value="SLT"/>
    <property type="match status" value="1"/>
</dbReference>
<reference evidence="3" key="1">
    <citation type="submission" date="2021-01" db="EMBL/GenBank/DDBJ databases">
        <title>Genome sequence of strain Noviherbaspirillum sp. DKR-6.</title>
        <authorList>
            <person name="Chaudhary D.K."/>
        </authorList>
    </citation>
    <scope>NUCLEOTIDE SEQUENCE</scope>
    <source>
        <strain evidence="3">DKR-6</strain>
    </source>
</reference>
<dbReference type="AlphaFoldDB" id="A0A934W579"/>
<gene>
    <name evidence="3" type="ORF">JJB74_03050</name>
</gene>
<feature type="domain" description="Transglycosylase SLT" evidence="2">
    <location>
        <begin position="148"/>
        <end position="227"/>
    </location>
</feature>
<dbReference type="InterPro" id="IPR008258">
    <property type="entry name" value="Transglycosylase_SLT_dom_1"/>
</dbReference>
<proteinExistence type="predicted"/>
<evidence type="ECO:0000313" key="3">
    <source>
        <dbReference type="EMBL" id="MBK4733585.1"/>
    </source>
</evidence>
<evidence type="ECO:0000313" key="4">
    <source>
        <dbReference type="Proteomes" id="UP000622890"/>
    </source>
</evidence>
<accession>A0A934W579</accession>
<sequence>MCAGVTAIGAMTMLFVKPELAERIKTISPFAETAETQPMALPQQAATLPSPAAKANTEQRSASVEKPVVEKAIIVAAEKSKAVQPIDTQAGATDALAVVTQPAQAKKPAATPRDQAFVTEWLAKRYRVASDAAHMLVATTYNTATEIHFDPLLILAVIAIESGFNPLAESPMGAKGLMQVMADVHHDKFRPLGGVKAALNPVANIKVGSTILRDYVRETGSLEGGLKRYVGAAAFDNDAGYGWKVLAEYRRLKEVASGKRVPVNVPTLTAKAPAKPATPPAAPQDKEDVASSQSTVVSHSGQRHEADADGVMSASL</sequence>
<organism evidence="3 4">
    <name type="scientific">Noviherbaspirillum pedocola</name>
    <dbReference type="NCBI Taxonomy" id="2801341"/>
    <lineage>
        <taxon>Bacteria</taxon>
        <taxon>Pseudomonadati</taxon>
        <taxon>Pseudomonadota</taxon>
        <taxon>Betaproteobacteria</taxon>
        <taxon>Burkholderiales</taxon>
        <taxon>Oxalobacteraceae</taxon>
        <taxon>Noviherbaspirillum</taxon>
    </lineage>
</organism>
<name>A0A934W579_9BURK</name>
<dbReference type="SUPFAM" id="SSF53955">
    <property type="entry name" value="Lysozyme-like"/>
    <property type="match status" value="1"/>
</dbReference>
<feature type="region of interest" description="Disordered" evidence="1">
    <location>
        <begin position="268"/>
        <end position="316"/>
    </location>
</feature>
<dbReference type="CDD" id="cd00254">
    <property type="entry name" value="LT-like"/>
    <property type="match status" value="1"/>
</dbReference>
<evidence type="ECO:0000259" key="2">
    <source>
        <dbReference type="Pfam" id="PF01464"/>
    </source>
</evidence>